<sequence>MLLSTGIIALSRKIKDERHRKKEAKQGLLNAQDSEAARRAFANQRAFQTGDGIASGMTRSGTRVKYEQAEDVASPQQSTNGHPSLQDTELAATRSPSEPSNGQDAFASLSSFASSSALSPGDVQPIPCSPATPLSSVFSIDSPIAGTLSNKDQDDQSTSSGHASFKTDSEEIKCIRIRTRGNGLKSGFPYHAGLFDLHVRPDQWEQFTAQVVESTKFTAGDHAQMWGAATATALSGALMTSIYVGRSMNRSLQEKKVRSGLQDTSDGGLGETLRRWNQNEFRDLGIFVHLELSESAMKRQHQKHHSFRKPTSLYSKHEDRDRKTEERKFCIVVSKLDGEGFPSEAFHELAGEEARVLEMADPKNVIYEVPELPGDEGTRPAELPVNGSLGYTRETTGTPHQYCAELESAPVELMEKSNLDDESPGNETTENEDFEENAALRPAPLMVTAETHAALDKEVT</sequence>
<feature type="region of interest" description="Disordered" evidence="1">
    <location>
        <begin position="145"/>
        <end position="165"/>
    </location>
</feature>
<dbReference type="AlphaFoldDB" id="A0AAI8Z303"/>
<protein>
    <submittedName>
        <fullName evidence="2">Uncharacterized protein</fullName>
    </submittedName>
</protein>
<proteinExistence type="predicted"/>
<feature type="compositionally biased region" description="Polar residues" evidence="1">
    <location>
        <begin position="74"/>
        <end position="87"/>
    </location>
</feature>
<evidence type="ECO:0000313" key="3">
    <source>
        <dbReference type="Proteomes" id="UP001296104"/>
    </source>
</evidence>
<name>A0AAI8Z303_9PEZI</name>
<dbReference type="Proteomes" id="UP001296104">
    <property type="component" value="Unassembled WGS sequence"/>
</dbReference>
<feature type="compositionally biased region" description="Basic residues" evidence="1">
    <location>
        <begin position="299"/>
        <end position="308"/>
    </location>
</feature>
<feature type="region of interest" description="Disordered" evidence="1">
    <location>
        <begin position="299"/>
        <end position="320"/>
    </location>
</feature>
<feature type="region of interest" description="Disordered" evidence="1">
    <location>
        <begin position="416"/>
        <end position="445"/>
    </location>
</feature>
<organism evidence="2 3">
    <name type="scientific">Lecanosticta acicola</name>
    <dbReference type="NCBI Taxonomy" id="111012"/>
    <lineage>
        <taxon>Eukaryota</taxon>
        <taxon>Fungi</taxon>
        <taxon>Dikarya</taxon>
        <taxon>Ascomycota</taxon>
        <taxon>Pezizomycotina</taxon>
        <taxon>Dothideomycetes</taxon>
        <taxon>Dothideomycetidae</taxon>
        <taxon>Mycosphaerellales</taxon>
        <taxon>Mycosphaerellaceae</taxon>
        <taxon>Lecanosticta</taxon>
    </lineage>
</organism>
<feature type="region of interest" description="Disordered" evidence="1">
    <location>
        <begin position="69"/>
        <end position="106"/>
    </location>
</feature>
<dbReference type="EMBL" id="CAVMBE010000049">
    <property type="protein sequence ID" value="CAK4031504.1"/>
    <property type="molecule type" value="Genomic_DNA"/>
</dbReference>
<feature type="compositionally biased region" description="Polar residues" evidence="1">
    <location>
        <begin position="94"/>
        <end position="103"/>
    </location>
</feature>
<dbReference type="InterPro" id="IPR028018">
    <property type="entry name" value="DUF4646"/>
</dbReference>
<evidence type="ECO:0000313" key="2">
    <source>
        <dbReference type="EMBL" id="CAK4031504.1"/>
    </source>
</evidence>
<keyword evidence="3" id="KW-1185">Reference proteome</keyword>
<comment type="caution">
    <text evidence="2">The sequence shown here is derived from an EMBL/GenBank/DDBJ whole genome shotgun (WGS) entry which is preliminary data.</text>
</comment>
<feature type="compositionally biased region" description="Acidic residues" evidence="1">
    <location>
        <begin position="420"/>
        <end position="436"/>
    </location>
</feature>
<dbReference type="Pfam" id="PF15496">
    <property type="entry name" value="DUF4646"/>
    <property type="match status" value="1"/>
</dbReference>
<accession>A0AAI8Z303</accession>
<gene>
    <name evidence="2" type="ORF">LECACI_7A006662</name>
</gene>
<reference evidence="2" key="1">
    <citation type="submission" date="2023-11" db="EMBL/GenBank/DDBJ databases">
        <authorList>
            <person name="Alioto T."/>
            <person name="Alioto T."/>
            <person name="Gomez Garrido J."/>
        </authorList>
    </citation>
    <scope>NUCLEOTIDE SEQUENCE</scope>
</reference>
<evidence type="ECO:0000256" key="1">
    <source>
        <dbReference type="SAM" id="MobiDB-lite"/>
    </source>
</evidence>